<sequence length="300" mass="33438">MSAREPALPAVTRQDIPLTTDGGHRISLRVFPSESSRSVVIVASAMGVGQHCYERFARFLSGEGFTVITFDYFGTGASLQGHLRDCPASVTDWGNEDCHAVIDFARRHYPGHRLQWIGHSVGGQLLGMTPNVNLLDHAVTIACGSGYWRENSPPTKRIAWLLWYFLAPVSVKVLGYFPGERLNIVGDLPPNVIRQWRYWCLDPEYAVGAEGAALREQFGSVKVPITAVAFTDDEMMSRRNVESLHGFYSEASVAMRRIDPADVGESRIGHLGWFREQYRESVWRKVLLPLLTSSGQSLAE</sequence>
<dbReference type="Gene3D" id="3.40.50.1820">
    <property type="entry name" value="alpha/beta hydrolase"/>
    <property type="match status" value="1"/>
</dbReference>
<dbReference type="Proteomes" id="UP001143391">
    <property type="component" value="Unassembled WGS sequence"/>
</dbReference>
<dbReference type="EMBL" id="JANCMW010000016">
    <property type="protein sequence ID" value="MDF0752435.1"/>
    <property type="molecule type" value="Genomic_DNA"/>
</dbReference>
<dbReference type="PIRSF" id="PIRSF037442">
    <property type="entry name" value="UCP037442_abhydr"/>
    <property type="match status" value="1"/>
</dbReference>
<dbReference type="InterPro" id="IPR017208">
    <property type="entry name" value="UCP037442_abhydr"/>
</dbReference>
<feature type="domain" description="Serine aminopeptidase S33" evidence="1">
    <location>
        <begin position="36"/>
        <end position="125"/>
    </location>
</feature>
<dbReference type="GO" id="GO:0016787">
    <property type="term" value="F:hydrolase activity"/>
    <property type="evidence" value="ECO:0007669"/>
    <property type="project" value="UniProtKB-KW"/>
</dbReference>
<keyword evidence="2" id="KW-0378">Hydrolase</keyword>
<protein>
    <submittedName>
        <fullName evidence="2">Alpha/beta fold hydrolase</fullName>
    </submittedName>
</protein>
<evidence type="ECO:0000259" key="1">
    <source>
        <dbReference type="Pfam" id="PF12146"/>
    </source>
</evidence>
<accession>A0ABT5YFG5</accession>
<proteinExistence type="predicted"/>
<dbReference type="RefSeq" id="WP_275709743.1">
    <property type="nucleotide sequence ID" value="NZ_JANCMW010000016.1"/>
</dbReference>
<organism evidence="2 3">
    <name type="scientific">Marinobacter iranensis</name>
    <dbReference type="NCBI Taxonomy" id="2962607"/>
    <lineage>
        <taxon>Bacteria</taxon>
        <taxon>Pseudomonadati</taxon>
        <taxon>Pseudomonadota</taxon>
        <taxon>Gammaproteobacteria</taxon>
        <taxon>Pseudomonadales</taxon>
        <taxon>Marinobacteraceae</taxon>
        <taxon>Marinobacter</taxon>
    </lineage>
</organism>
<dbReference type="Pfam" id="PF12146">
    <property type="entry name" value="Hydrolase_4"/>
    <property type="match status" value="1"/>
</dbReference>
<evidence type="ECO:0000313" key="3">
    <source>
        <dbReference type="Proteomes" id="UP001143391"/>
    </source>
</evidence>
<reference evidence="2" key="1">
    <citation type="submission" date="2022-07" db="EMBL/GenBank/DDBJ databases">
        <title>Marinobacter iranensis a new bacterium isolate from a hipersaline lake in Iran.</title>
        <authorList>
            <person name="Mohammad A.M.A."/>
            <person name="Cristina S.-P."/>
            <person name="Antonio V."/>
        </authorList>
    </citation>
    <scope>NUCLEOTIDE SEQUENCE</scope>
    <source>
        <strain evidence="2">71-i</strain>
    </source>
</reference>
<gene>
    <name evidence="2" type="ORF">NLU14_19575</name>
</gene>
<dbReference type="InterPro" id="IPR022742">
    <property type="entry name" value="Hydrolase_4"/>
</dbReference>
<dbReference type="SUPFAM" id="SSF53474">
    <property type="entry name" value="alpha/beta-Hydrolases"/>
    <property type="match status" value="1"/>
</dbReference>
<keyword evidence="3" id="KW-1185">Reference proteome</keyword>
<dbReference type="InterPro" id="IPR029058">
    <property type="entry name" value="AB_hydrolase_fold"/>
</dbReference>
<comment type="caution">
    <text evidence="2">The sequence shown here is derived from an EMBL/GenBank/DDBJ whole genome shotgun (WGS) entry which is preliminary data.</text>
</comment>
<evidence type="ECO:0000313" key="2">
    <source>
        <dbReference type="EMBL" id="MDF0752435.1"/>
    </source>
</evidence>
<name>A0ABT5YFG5_9GAMM</name>